<dbReference type="AlphaFoldDB" id="A0A1B7MI48"/>
<dbReference type="Pfam" id="PF22936">
    <property type="entry name" value="Pol_BBD"/>
    <property type="match status" value="1"/>
</dbReference>
<evidence type="ECO:0000259" key="1">
    <source>
        <dbReference type="Pfam" id="PF22936"/>
    </source>
</evidence>
<organism evidence="2 3">
    <name type="scientific">Rhizopogon vinicolor AM-OR11-026</name>
    <dbReference type="NCBI Taxonomy" id="1314800"/>
    <lineage>
        <taxon>Eukaryota</taxon>
        <taxon>Fungi</taxon>
        <taxon>Dikarya</taxon>
        <taxon>Basidiomycota</taxon>
        <taxon>Agaricomycotina</taxon>
        <taxon>Agaricomycetes</taxon>
        <taxon>Agaricomycetidae</taxon>
        <taxon>Boletales</taxon>
        <taxon>Suillineae</taxon>
        <taxon>Rhizopogonaceae</taxon>
        <taxon>Rhizopogon</taxon>
    </lineage>
</organism>
<evidence type="ECO:0000313" key="2">
    <source>
        <dbReference type="EMBL" id="OAX32275.1"/>
    </source>
</evidence>
<dbReference type="EMBL" id="KV449060">
    <property type="protein sequence ID" value="OAX32275.1"/>
    <property type="molecule type" value="Genomic_DNA"/>
</dbReference>
<proteinExistence type="predicted"/>
<gene>
    <name evidence="2" type="ORF">K503DRAFT_665164</name>
</gene>
<dbReference type="Proteomes" id="UP000092154">
    <property type="component" value="Unassembled WGS sequence"/>
</dbReference>
<dbReference type="InParanoid" id="A0A1B7MI48"/>
<accession>A0A1B7MI48</accession>
<dbReference type="OrthoDB" id="3246330at2759"/>
<feature type="non-terminal residue" evidence="2">
    <location>
        <position position="61"/>
    </location>
</feature>
<dbReference type="InterPro" id="IPR054722">
    <property type="entry name" value="PolX-like_BBD"/>
</dbReference>
<feature type="domain" description="Retrovirus-related Pol polyprotein from transposon TNT 1-94-like beta-barrel" evidence="1">
    <location>
        <begin position="1"/>
        <end position="60"/>
    </location>
</feature>
<keyword evidence="3" id="KW-1185">Reference proteome</keyword>
<sequence length="61" mass="6952">MTPHRHWLCNYVPKRVPIKLADNNTVYSAGEGTVVFNPIVNGVQVRPVEFSRVLHVPDLRN</sequence>
<protein>
    <recommendedName>
        <fullName evidence="1">Retrovirus-related Pol polyprotein from transposon TNT 1-94-like beta-barrel domain-containing protein</fullName>
    </recommendedName>
</protein>
<reference evidence="2 3" key="1">
    <citation type="submission" date="2016-06" db="EMBL/GenBank/DDBJ databases">
        <title>Comparative genomics of the ectomycorrhizal sister species Rhizopogon vinicolor and Rhizopogon vesiculosus (Basidiomycota: Boletales) reveals a divergence of the mating type B locus.</title>
        <authorList>
            <consortium name="DOE Joint Genome Institute"/>
            <person name="Mujic A.B."/>
            <person name="Kuo A."/>
            <person name="Tritt A."/>
            <person name="Lipzen A."/>
            <person name="Chen C."/>
            <person name="Johnson J."/>
            <person name="Sharma A."/>
            <person name="Barry K."/>
            <person name="Grigoriev I.V."/>
            <person name="Spatafora J.W."/>
        </authorList>
    </citation>
    <scope>NUCLEOTIDE SEQUENCE [LARGE SCALE GENOMIC DNA]</scope>
    <source>
        <strain evidence="2 3">AM-OR11-026</strain>
    </source>
</reference>
<evidence type="ECO:0000313" key="3">
    <source>
        <dbReference type="Proteomes" id="UP000092154"/>
    </source>
</evidence>
<name>A0A1B7MI48_9AGAM</name>